<feature type="transmembrane region" description="Helical" evidence="6">
    <location>
        <begin position="205"/>
        <end position="224"/>
    </location>
</feature>
<dbReference type="Gene3D" id="3.30.70.1350">
    <property type="entry name" value="Cation efflux protein, cytoplasmic domain"/>
    <property type="match status" value="1"/>
</dbReference>
<evidence type="ECO:0000313" key="9">
    <source>
        <dbReference type="EMBL" id="GFH63163.1"/>
    </source>
</evidence>
<dbReference type="PANTHER" id="PTHR43840:SF50">
    <property type="entry name" value="MANGANESE EFFLUX SYSTEM PROTEIN MNES"/>
    <property type="match status" value="1"/>
</dbReference>
<dbReference type="GO" id="GO:0016020">
    <property type="term" value="C:membrane"/>
    <property type="evidence" value="ECO:0007669"/>
    <property type="project" value="UniProtKB-SubCell"/>
</dbReference>
<dbReference type="SUPFAM" id="SSF161111">
    <property type="entry name" value="Cation efflux protein transmembrane domain-like"/>
    <property type="match status" value="1"/>
</dbReference>
<dbReference type="EMBL" id="BLLL01000010">
    <property type="protein sequence ID" value="GFH63163.1"/>
    <property type="molecule type" value="Genomic_DNA"/>
</dbReference>
<dbReference type="Proteomes" id="UP000505077">
    <property type="component" value="Unassembled WGS sequence"/>
</dbReference>
<sequence length="326" mass="34877">MNITDMAAGTFLGENILCLCSDRTGNRKSVIMQREQYGTLVSLAGVLCNLVLFAAKLAIGLAANSAAVLSDAFNNLTDTGSSLALAVGFYMAGKAPDERHPFGHGRIEYIAELIVSFLIMATGFGVGKFALERFLEPQPVKLNSFVICGLGCSVLAKLIMSLFYRRANKILQSTAIQAGIIDSISDAAITGVTLLSFAVAEYTEFPVDAAIGLAVAVAIFCAGIKSAKNAIDPILGKMKDARIEQQIREIVLAIEGIEGMHGLAVHDYGPSRKYASAHIEIVPSMQFSEVHAAMEQAVDSVRQNLNMDIVLFPEPLDSDSNLPKVF</sequence>
<evidence type="ECO:0000259" key="8">
    <source>
        <dbReference type="Pfam" id="PF16916"/>
    </source>
</evidence>
<dbReference type="AlphaFoldDB" id="A0A6L2R6L6"/>
<name>A0A6L2R6L6_9BACT</name>
<keyword evidence="5 6" id="KW-0472">Membrane</keyword>
<dbReference type="NCBIfam" id="TIGR01297">
    <property type="entry name" value="CDF"/>
    <property type="match status" value="1"/>
</dbReference>
<dbReference type="Gene3D" id="1.20.1510.10">
    <property type="entry name" value="Cation efflux protein transmembrane domain"/>
    <property type="match status" value="1"/>
</dbReference>
<feature type="domain" description="Cation efflux protein cytoplasmic" evidence="8">
    <location>
        <begin position="244"/>
        <end position="307"/>
    </location>
</feature>
<evidence type="ECO:0000256" key="5">
    <source>
        <dbReference type="ARBA" id="ARBA00023136"/>
    </source>
</evidence>
<dbReference type="InterPro" id="IPR027469">
    <property type="entry name" value="Cation_efflux_TMD_sf"/>
</dbReference>
<keyword evidence="3 6" id="KW-0812">Transmembrane</keyword>
<comment type="subcellular location">
    <subcellularLocation>
        <location evidence="1">Membrane</location>
        <topology evidence="1">Multi-pass membrane protein</topology>
    </subcellularLocation>
</comment>
<dbReference type="PANTHER" id="PTHR43840">
    <property type="entry name" value="MITOCHONDRIAL METAL TRANSPORTER 1-RELATED"/>
    <property type="match status" value="1"/>
</dbReference>
<comment type="caution">
    <text evidence="9">The sequence shown here is derived from an EMBL/GenBank/DDBJ whole genome shotgun (WGS) entry which is preliminary data.</text>
</comment>
<dbReference type="InterPro" id="IPR027470">
    <property type="entry name" value="Cation_efflux_CTD"/>
</dbReference>
<evidence type="ECO:0000256" key="6">
    <source>
        <dbReference type="SAM" id="Phobius"/>
    </source>
</evidence>
<feature type="transmembrane region" description="Helical" evidence="6">
    <location>
        <begin position="142"/>
        <end position="164"/>
    </location>
</feature>
<feature type="domain" description="Cation efflux protein transmembrane" evidence="7">
    <location>
        <begin position="43"/>
        <end position="232"/>
    </location>
</feature>
<keyword evidence="2" id="KW-0813">Transport</keyword>
<evidence type="ECO:0000313" key="10">
    <source>
        <dbReference type="Proteomes" id="UP000505077"/>
    </source>
</evidence>
<keyword evidence="4 6" id="KW-1133">Transmembrane helix</keyword>
<dbReference type="Pfam" id="PF16916">
    <property type="entry name" value="ZT_dimer"/>
    <property type="match status" value="1"/>
</dbReference>
<accession>A0A6L2R6L6</accession>
<evidence type="ECO:0000256" key="4">
    <source>
        <dbReference type="ARBA" id="ARBA00022989"/>
    </source>
</evidence>
<organism evidence="9 10">
    <name type="scientific">Candidatus Desulfovibrio kirbyi</name>
    <dbReference type="NCBI Taxonomy" id="2696086"/>
    <lineage>
        <taxon>Bacteria</taxon>
        <taxon>Pseudomonadati</taxon>
        <taxon>Thermodesulfobacteriota</taxon>
        <taxon>Desulfovibrionia</taxon>
        <taxon>Desulfovibrionales</taxon>
        <taxon>Desulfovibrionaceae</taxon>
        <taxon>Desulfovibrio</taxon>
    </lineage>
</organism>
<proteinExistence type="predicted"/>
<dbReference type="InterPro" id="IPR036837">
    <property type="entry name" value="Cation_efflux_CTD_sf"/>
</dbReference>
<feature type="transmembrane region" description="Helical" evidence="6">
    <location>
        <begin position="37"/>
        <end position="59"/>
    </location>
</feature>
<dbReference type="Pfam" id="PF01545">
    <property type="entry name" value="Cation_efflux"/>
    <property type="match status" value="1"/>
</dbReference>
<gene>
    <name evidence="9" type="ORF">ZNDK_0934</name>
</gene>
<evidence type="ECO:0000256" key="1">
    <source>
        <dbReference type="ARBA" id="ARBA00004141"/>
    </source>
</evidence>
<dbReference type="InterPro" id="IPR002524">
    <property type="entry name" value="Cation_efflux"/>
</dbReference>
<feature type="transmembrane region" description="Helical" evidence="6">
    <location>
        <begin position="109"/>
        <end position="130"/>
    </location>
</feature>
<evidence type="ECO:0000256" key="3">
    <source>
        <dbReference type="ARBA" id="ARBA00022692"/>
    </source>
</evidence>
<dbReference type="GO" id="GO:0008324">
    <property type="term" value="F:monoatomic cation transmembrane transporter activity"/>
    <property type="evidence" value="ECO:0007669"/>
    <property type="project" value="InterPro"/>
</dbReference>
<dbReference type="InterPro" id="IPR058533">
    <property type="entry name" value="Cation_efflux_TM"/>
</dbReference>
<reference evidence="9 10" key="1">
    <citation type="journal article" date="2020" name="ISME J.">
        <title>Parallel Reductive Genome Evolution in Desulfovibrio Ectosymbionts Independently Acquired by Trichonympha Protists in the Termite Gut.</title>
        <authorList>
            <person name="Takeuchi M."/>
            <person name="Kuwahara H."/>
            <person name="Murakami T."/>
            <person name="Takahashi K."/>
            <person name="Kajitani R."/>
            <person name="Toyoda A."/>
            <person name="Itoh T."/>
            <person name="Ohkuma M."/>
            <person name="Hongoh Y."/>
        </authorList>
    </citation>
    <scope>NUCLEOTIDE SEQUENCE [LARGE SCALE GENOMIC DNA]</scope>
    <source>
        <strain evidence="9">ZnDsv-02</strain>
    </source>
</reference>
<evidence type="ECO:0000259" key="7">
    <source>
        <dbReference type="Pfam" id="PF01545"/>
    </source>
</evidence>
<protein>
    <submittedName>
        <fullName evidence="9">Cation diffusion facilitator family transporter</fullName>
    </submittedName>
</protein>
<dbReference type="SUPFAM" id="SSF160240">
    <property type="entry name" value="Cation efflux protein cytoplasmic domain-like"/>
    <property type="match status" value="1"/>
</dbReference>
<dbReference type="InterPro" id="IPR050291">
    <property type="entry name" value="CDF_Transporter"/>
</dbReference>
<evidence type="ECO:0000256" key="2">
    <source>
        <dbReference type="ARBA" id="ARBA00022448"/>
    </source>
</evidence>